<gene>
    <name evidence="5" type="ORF">BC938DRAFT_480236</name>
</gene>
<sequence length="536" mass="57847">MREREAAAAAATTSQGNFPKSNRNSAIFVGSNPQPANIITPPASTLSQSLSKTAAASAALLAAQGKTRSATPATASPTTPSAQHPLPPPPPTTSNSAGASEDDEMIDPLGAGDRREQGGADGPERALLQERERDADMEEAVPENVDEVAMMVSARKKWKQQQQQLQKQQMAQGKKERTAMEHQPRMWRTKFTLRSHLDTVRSVAFHSTEMVIISGSEDGTVKLWNLKSSLDRDGGVSKKAAHQDIEPNITYRGHSHMVTSVALSAEQGRAYSASLDSTIRVWRMPPEGRETYAAVDPSLNLASYVGHTDAIWDIRLFPLPGVSHLLASASADGTIKIWDTAAGSSPLKNSWSYTGVEGASMGGVRHIPTSLDFCPTDLKKLAVSYTNSIIKVFDVETGQVVTTFKGDETYDNTSATQINRIVAHTTMSLVISGHEDRHIRFFDLNSGSCTFSMQAHLDGVTSLDVDPSGLTLVSGGHDSSIRLWDISSSARTCVQEFTGHRRKGDEGVLSVRYHQSLPWMVSGGADGIVKVYQHGV</sequence>
<dbReference type="InterPro" id="IPR001680">
    <property type="entry name" value="WD40_rpt"/>
</dbReference>
<comment type="caution">
    <text evidence="5">The sequence shown here is derived from an EMBL/GenBank/DDBJ whole genome shotgun (WGS) entry which is preliminary data.</text>
</comment>
<dbReference type="CDD" id="cd00200">
    <property type="entry name" value="WD40"/>
    <property type="match status" value="1"/>
</dbReference>
<dbReference type="PROSITE" id="PS50294">
    <property type="entry name" value="WD_REPEATS_REGION"/>
    <property type="match status" value="4"/>
</dbReference>
<evidence type="ECO:0000256" key="4">
    <source>
        <dbReference type="SAM" id="MobiDB-lite"/>
    </source>
</evidence>
<dbReference type="PROSITE" id="PS50082">
    <property type="entry name" value="WD_REPEATS_2"/>
    <property type="match status" value="4"/>
</dbReference>
<evidence type="ECO:0000256" key="1">
    <source>
        <dbReference type="ARBA" id="ARBA00022574"/>
    </source>
</evidence>
<protein>
    <submittedName>
        <fullName evidence="5">WD40-repeat-containing domain protein</fullName>
    </submittedName>
</protein>
<keyword evidence="2" id="KW-0677">Repeat</keyword>
<accession>A0A433QJ43</accession>
<dbReference type="InterPro" id="IPR015943">
    <property type="entry name" value="WD40/YVTN_repeat-like_dom_sf"/>
</dbReference>
<name>A0A433QJ43_9FUNG</name>
<proteinExistence type="predicted"/>
<feature type="repeat" description="WD" evidence="3">
    <location>
        <begin position="251"/>
        <end position="284"/>
    </location>
</feature>
<organism evidence="5 6">
    <name type="scientific">Jimgerdemannia flammicorona</name>
    <dbReference type="NCBI Taxonomy" id="994334"/>
    <lineage>
        <taxon>Eukaryota</taxon>
        <taxon>Fungi</taxon>
        <taxon>Fungi incertae sedis</taxon>
        <taxon>Mucoromycota</taxon>
        <taxon>Mucoromycotina</taxon>
        <taxon>Endogonomycetes</taxon>
        <taxon>Endogonales</taxon>
        <taxon>Endogonaceae</taxon>
        <taxon>Jimgerdemannia</taxon>
    </lineage>
</organism>
<feature type="region of interest" description="Disordered" evidence="4">
    <location>
        <begin position="1"/>
        <end position="122"/>
    </location>
</feature>
<dbReference type="EMBL" id="RBNJ01004675">
    <property type="protein sequence ID" value="RUS29799.1"/>
    <property type="molecule type" value="Genomic_DNA"/>
</dbReference>
<dbReference type="InterPro" id="IPR036322">
    <property type="entry name" value="WD40_repeat_dom_sf"/>
</dbReference>
<dbReference type="InterPro" id="IPR051488">
    <property type="entry name" value="WD_repeat_striatin"/>
</dbReference>
<keyword evidence="6" id="KW-1185">Reference proteome</keyword>
<dbReference type="Gene3D" id="2.130.10.10">
    <property type="entry name" value="YVTN repeat-like/Quinoprotein amine dehydrogenase"/>
    <property type="match status" value="2"/>
</dbReference>
<dbReference type="PANTHER" id="PTHR15653">
    <property type="entry name" value="STRIATIN"/>
    <property type="match status" value="1"/>
</dbReference>
<feature type="repeat" description="WD" evidence="3">
    <location>
        <begin position="304"/>
        <end position="348"/>
    </location>
</feature>
<evidence type="ECO:0000256" key="2">
    <source>
        <dbReference type="ARBA" id="ARBA00022737"/>
    </source>
</evidence>
<dbReference type="SMART" id="SM00320">
    <property type="entry name" value="WD40"/>
    <property type="match status" value="7"/>
</dbReference>
<feature type="compositionally biased region" description="Polar residues" evidence="4">
    <location>
        <begin position="12"/>
        <end position="37"/>
    </location>
</feature>
<feature type="repeat" description="WD" evidence="3">
    <location>
        <begin position="193"/>
        <end position="228"/>
    </location>
</feature>
<dbReference type="Pfam" id="PF00400">
    <property type="entry name" value="WD40"/>
    <property type="match status" value="5"/>
</dbReference>
<dbReference type="PANTHER" id="PTHR15653:SF0">
    <property type="entry name" value="CONNECTOR OF KINASE TO AP-1, ISOFORM E"/>
    <property type="match status" value="1"/>
</dbReference>
<dbReference type="InterPro" id="IPR020472">
    <property type="entry name" value="WD40_PAC1"/>
</dbReference>
<feature type="repeat" description="WD" evidence="3">
    <location>
        <begin position="453"/>
        <end position="494"/>
    </location>
</feature>
<dbReference type="PRINTS" id="PR00320">
    <property type="entry name" value="GPROTEINBRPT"/>
</dbReference>
<dbReference type="InterPro" id="IPR019775">
    <property type="entry name" value="WD40_repeat_CS"/>
</dbReference>
<evidence type="ECO:0000313" key="6">
    <source>
        <dbReference type="Proteomes" id="UP000274822"/>
    </source>
</evidence>
<keyword evidence="1 3" id="KW-0853">WD repeat</keyword>
<dbReference type="AlphaFoldDB" id="A0A433QJ43"/>
<dbReference type="Proteomes" id="UP000274822">
    <property type="component" value="Unassembled WGS sequence"/>
</dbReference>
<feature type="compositionally biased region" description="Basic and acidic residues" evidence="4">
    <location>
        <begin position="112"/>
        <end position="122"/>
    </location>
</feature>
<dbReference type="SUPFAM" id="SSF50978">
    <property type="entry name" value="WD40 repeat-like"/>
    <property type="match status" value="1"/>
</dbReference>
<evidence type="ECO:0000313" key="5">
    <source>
        <dbReference type="EMBL" id="RUS29799.1"/>
    </source>
</evidence>
<feature type="compositionally biased region" description="Low complexity" evidence="4">
    <location>
        <begin position="43"/>
        <end position="84"/>
    </location>
</feature>
<dbReference type="PROSITE" id="PS00678">
    <property type="entry name" value="WD_REPEATS_1"/>
    <property type="match status" value="2"/>
</dbReference>
<reference evidence="5 6" key="1">
    <citation type="journal article" date="2018" name="New Phytol.">
        <title>Phylogenomics of Endogonaceae and evolution of mycorrhizas within Mucoromycota.</title>
        <authorList>
            <person name="Chang Y."/>
            <person name="Desiro A."/>
            <person name="Na H."/>
            <person name="Sandor L."/>
            <person name="Lipzen A."/>
            <person name="Clum A."/>
            <person name="Barry K."/>
            <person name="Grigoriev I.V."/>
            <person name="Martin F.M."/>
            <person name="Stajich J.E."/>
            <person name="Smith M.E."/>
            <person name="Bonito G."/>
            <person name="Spatafora J.W."/>
        </authorList>
    </citation>
    <scope>NUCLEOTIDE SEQUENCE [LARGE SCALE GENOMIC DNA]</scope>
    <source>
        <strain evidence="5 6">AD002</strain>
    </source>
</reference>
<evidence type="ECO:0000256" key="3">
    <source>
        <dbReference type="PROSITE-ProRule" id="PRU00221"/>
    </source>
</evidence>